<feature type="domain" description="B box-type" evidence="7">
    <location>
        <begin position="77"/>
        <end position="118"/>
    </location>
</feature>
<reference evidence="8" key="2">
    <citation type="submission" date="2025-08" db="UniProtKB">
        <authorList>
            <consortium name="Ensembl"/>
        </authorList>
    </citation>
    <scope>IDENTIFICATION</scope>
</reference>
<evidence type="ECO:0000313" key="8">
    <source>
        <dbReference type="Ensembl" id="ENSPMRP00000004646.1"/>
    </source>
</evidence>
<dbReference type="PANTHER" id="PTHR24103">
    <property type="entry name" value="E3 UBIQUITIN-PROTEIN LIGASE TRIM"/>
    <property type="match status" value="1"/>
</dbReference>
<name>A0A670HYF6_PODMU</name>
<evidence type="ECO:0000313" key="9">
    <source>
        <dbReference type="Proteomes" id="UP000472272"/>
    </source>
</evidence>
<dbReference type="AlphaFoldDB" id="A0A670HYF6"/>
<dbReference type="PROSITE" id="PS00518">
    <property type="entry name" value="ZF_RING_1"/>
    <property type="match status" value="1"/>
</dbReference>
<dbReference type="Proteomes" id="UP000472272">
    <property type="component" value="Chromosome 2"/>
</dbReference>
<keyword evidence="1" id="KW-0479">Metal-binding</keyword>
<reference evidence="8 9" key="1">
    <citation type="journal article" date="2019" name="Proc. Natl. Acad. Sci. U.S.A.">
        <title>Regulatory changes in pterin and carotenoid genes underlie balanced color polymorphisms in the wall lizard.</title>
        <authorList>
            <person name="Andrade P."/>
            <person name="Pinho C."/>
            <person name="Perez I de Lanuza G."/>
            <person name="Afonso S."/>
            <person name="Brejcha J."/>
            <person name="Rubin C.J."/>
            <person name="Wallerman O."/>
            <person name="Pereira P."/>
            <person name="Sabatino S.J."/>
            <person name="Bellati A."/>
            <person name="Pellitteri-Rosa D."/>
            <person name="Bosakova Z."/>
            <person name="Bunikis I."/>
            <person name="Carretero M.A."/>
            <person name="Feiner N."/>
            <person name="Marsik P."/>
            <person name="Pauperio F."/>
            <person name="Salvi D."/>
            <person name="Soler L."/>
            <person name="While G.M."/>
            <person name="Uller T."/>
            <person name="Font E."/>
            <person name="Andersson L."/>
            <person name="Carneiro M."/>
        </authorList>
    </citation>
    <scope>NUCLEOTIDE SEQUENCE</scope>
</reference>
<keyword evidence="2 4" id="KW-0863">Zinc-finger</keyword>
<dbReference type="InterPro" id="IPR001841">
    <property type="entry name" value="Znf_RING"/>
</dbReference>
<dbReference type="GeneTree" id="ENSGT01030000234669"/>
<dbReference type="SMART" id="SM00184">
    <property type="entry name" value="RING"/>
    <property type="match status" value="1"/>
</dbReference>
<sequence length="271" mass="30726">MAASGGAVQDLCEEATCSICLECFRDPVIIPECGHNFCRACLIQCWEKSEGEASCPLCREIIQHRTLIPNRPLGAEGKGRVCEKHQEPLKLFCKEEEAPICVVCNVSKEHKGHEVIPLEEALQEYKVGNLSGSQRVTKLPKLFNKHFLFSFWGSIFRRLHQFLEEQEKLLLAQMAEVEKEIAAKREEHLARLSRELSSLDSLIREMEEKLQEPESELLQVRPHPDVRGWSVLLQTTVVTRDANGIRSGMYLAVNKLVAGEHGASMHCRAKW</sequence>
<evidence type="ECO:0000259" key="6">
    <source>
        <dbReference type="PROSITE" id="PS50089"/>
    </source>
</evidence>
<dbReference type="Gene3D" id="3.30.40.10">
    <property type="entry name" value="Zinc/RING finger domain, C3HC4 (zinc finger)"/>
    <property type="match status" value="1"/>
</dbReference>
<dbReference type="GO" id="GO:0008270">
    <property type="term" value="F:zinc ion binding"/>
    <property type="evidence" value="ECO:0007669"/>
    <property type="project" value="UniProtKB-KW"/>
</dbReference>
<keyword evidence="5" id="KW-0175">Coiled coil</keyword>
<evidence type="ECO:0000256" key="5">
    <source>
        <dbReference type="SAM" id="Coils"/>
    </source>
</evidence>
<keyword evidence="3" id="KW-0862">Zinc</keyword>
<dbReference type="CDD" id="cd19762">
    <property type="entry name" value="Bbox2_TRIM7-like"/>
    <property type="match status" value="1"/>
</dbReference>
<feature type="coiled-coil region" evidence="5">
    <location>
        <begin position="160"/>
        <end position="209"/>
    </location>
</feature>
<accession>A0A670HYF6</accession>
<dbReference type="Pfam" id="PF13445">
    <property type="entry name" value="zf-RING_UBOX"/>
    <property type="match status" value="1"/>
</dbReference>
<keyword evidence="9" id="KW-1185">Reference proteome</keyword>
<evidence type="ECO:0000256" key="1">
    <source>
        <dbReference type="ARBA" id="ARBA00022723"/>
    </source>
</evidence>
<proteinExistence type="predicted"/>
<dbReference type="Ensembl" id="ENSPMRT00000004956.1">
    <property type="protein sequence ID" value="ENSPMRP00000004646.1"/>
    <property type="gene ID" value="ENSPMRG00000003179.1"/>
</dbReference>
<dbReference type="InterPro" id="IPR027370">
    <property type="entry name" value="Znf-RING_euk"/>
</dbReference>
<evidence type="ECO:0000256" key="3">
    <source>
        <dbReference type="ARBA" id="ARBA00022833"/>
    </source>
</evidence>
<dbReference type="SUPFAM" id="SSF57850">
    <property type="entry name" value="RING/U-box"/>
    <property type="match status" value="1"/>
</dbReference>
<dbReference type="InterPro" id="IPR013083">
    <property type="entry name" value="Znf_RING/FYVE/PHD"/>
</dbReference>
<dbReference type="SUPFAM" id="SSF57845">
    <property type="entry name" value="B-box zinc-binding domain"/>
    <property type="match status" value="1"/>
</dbReference>
<dbReference type="Gene3D" id="3.30.160.60">
    <property type="entry name" value="Classic Zinc Finger"/>
    <property type="match status" value="1"/>
</dbReference>
<dbReference type="SMART" id="SM00336">
    <property type="entry name" value="BBOX"/>
    <property type="match status" value="1"/>
</dbReference>
<dbReference type="CDD" id="cd16594">
    <property type="entry name" value="RING-HC_TRIM7-like_C-IV"/>
    <property type="match status" value="1"/>
</dbReference>
<dbReference type="PROSITE" id="PS50089">
    <property type="entry name" value="ZF_RING_2"/>
    <property type="match status" value="1"/>
</dbReference>
<organism evidence="8 9">
    <name type="scientific">Podarcis muralis</name>
    <name type="common">Wall lizard</name>
    <name type="synonym">Lacerta muralis</name>
    <dbReference type="NCBI Taxonomy" id="64176"/>
    <lineage>
        <taxon>Eukaryota</taxon>
        <taxon>Metazoa</taxon>
        <taxon>Chordata</taxon>
        <taxon>Craniata</taxon>
        <taxon>Vertebrata</taxon>
        <taxon>Euteleostomi</taxon>
        <taxon>Lepidosauria</taxon>
        <taxon>Squamata</taxon>
        <taxon>Bifurcata</taxon>
        <taxon>Unidentata</taxon>
        <taxon>Episquamata</taxon>
        <taxon>Laterata</taxon>
        <taxon>Lacertibaenia</taxon>
        <taxon>Lacertidae</taxon>
        <taxon>Podarcis</taxon>
    </lineage>
</organism>
<dbReference type="InterPro" id="IPR017907">
    <property type="entry name" value="Znf_RING_CS"/>
</dbReference>
<dbReference type="PROSITE" id="PS50119">
    <property type="entry name" value="ZF_BBOX"/>
    <property type="match status" value="1"/>
</dbReference>
<evidence type="ECO:0000259" key="7">
    <source>
        <dbReference type="PROSITE" id="PS50119"/>
    </source>
</evidence>
<evidence type="ECO:0000256" key="4">
    <source>
        <dbReference type="PROSITE-ProRule" id="PRU00024"/>
    </source>
</evidence>
<feature type="domain" description="RING-type" evidence="6">
    <location>
        <begin position="17"/>
        <end position="59"/>
    </location>
</feature>
<dbReference type="InterPro" id="IPR000315">
    <property type="entry name" value="Znf_B-box"/>
</dbReference>
<protein>
    <submittedName>
        <fullName evidence="8">Uncharacterized protein</fullName>
    </submittedName>
</protein>
<dbReference type="Pfam" id="PF00643">
    <property type="entry name" value="zf-B_box"/>
    <property type="match status" value="1"/>
</dbReference>
<reference evidence="8" key="3">
    <citation type="submission" date="2025-09" db="UniProtKB">
        <authorList>
            <consortium name="Ensembl"/>
        </authorList>
    </citation>
    <scope>IDENTIFICATION</scope>
</reference>
<dbReference type="InterPro" id="IPR050143">
    <property type="entry name" value="TRIM/RBCC"/>
</dbReference>
<evidence type="ECO:0000256" key="2">
    <source>
        <dbReference type="ARBA" id="ARBA00022771"/>
    </source>
</evidence>